<sequence length="72" mass="8255">MAVLTDEHVPSVFITTLRSNGHEVVHAGLVVYTDANYLRDDPEDAVRTLERVFAHYPPEELHGGLVWLDQWR</sequence>
<reference evidence="1 2" key="1">
    <citation type="submission" date="2020-07" db="EMBL/GenBank/DDBJ databases">
        <title>Halosimplex pelagicum sp. nov. and Halosimplex rubrum sp. nov., isolated from salted brown alga Laminaria, and emended description of the genus Halosimplex.</title>
        <authorList>
            <person name="Cui H."/>
        </authorList>
    </citation>
    <scope>NUCLEOTIDE SEQUENCE [LARGE SCALE GENOMIC DNA]</scope>
    <source>
        <strain evidence="1 2">R27</strain>
    </source>
</reference>
<keyword evidence="2" id="KW-1185">Reference proteome</keyword>
<evidence type="ECO:0008006" key="3">
    <source>
        <dbReference type="Google" id="ProtNLM"/>
    </source>
</evidence>
<name>A0A7D5P0F5_9EURY</name>
<protein>
    <recommendedName>
        <fullName evidence="3">DUF5615 family PIN-like protein</fullName>
    </recommendedName>
</protein>
<dbReference type="RefSeq" id="WP_179907905.1">
    <property type="nucleotide sequence ID" value="NZ_CP058910.1"/>
</dbReference>
<dbReference type="GeneID" id="56078604"/>
<proteinExistence type="predicted"/>
<dbReference type="KEGG" id="hrr:HZS55_12035"/>
<organism evidence="1 2">
    <name type="scientific">Halosimplex rubrum</name>
    <dbReference type="NCBI Taxonomy" id="869889"/>
    <lineage>
        <taxon>Archaea</taxon>
        <taxon>Methanobacteriati</taxon>
        <taxon>Methanobacteriota</taxon>
        <taxon>Stenosarchaea group</taxon>
        <taxon>Halobacteria</taxon>
        <taxon>Halobacteriales</taxon>
        <taxon>Haloarculaceae</taxon>
        <taxon>Halosimplex</taxon>
    </lineage>
</organism>
<dbReference type="EMBL" id="CP058910">
    <property type="protein sequence ID" value="QLH77983.1"/>
    <property type="molecule type" value="Genomic_DNA"/>
</dbReference>
<evidence type="ECO:0000313" key="1">
    <source>
        <dbReference type="EMBL" id="QLH77983.1"/>
    </source>
</evidence>
<dbReference type="AlphaFoldDB" id="A0A7D5P0F5"/>
<accession>A0A7D5P0F5</accession>
<dbReference type="Proteomes" id="UP000509667">
    <property type="component" value="Chromosome"/>
</dbReference>
<dbReference type="OrthoDB" id="209779at2157"/>
<gene>
    <name evidence="1" type="ORF">HZS55_12035</name>
</gene>
<evidence type="ECO:0000313" key="2">
    <source>
        <dbReference type="Proteomes" id="UP000509667"/>
    </source>
</evidence>